<proteinExistence type="predicted"/>
<feature type="region of interest" description="Disordered" evidence="1">
    <location>
        <begin position="121"/>
        <end position="158"/>
    </location>
</feature>
<organism evidence="2 3">
    <name type="scientific">Castanea mollissima</name>
    <name type="common">Chinese chestnut</name>
    <dbReference type="NCBI Taxonomy" id="60419"/>
    <lineage>
        <taxon>Eukaryota</taxon>
        <taxon>Viridiplantae</taxon>
        <taxon>Streptophyta</taxon>
        <taxon>Embryophyta</taxon>
        <taxon>Tracheophyta</taxon>
        <taxon>Spermatophyta</taxon>
        <taxon>Magnoliopsida</taxon>
        <taxon>eudicotyledons</taxon>
        <taxon>Gunneridae</taxon>
        <taxon>Pentapetalae</taxon>
        <taxon>rosids</taxon>
        <taxon>fabids</taxon>
        <taxon>Fagales</taxon>
        <taxon>Fagaceae</taxon>
        <taxon>Castanea</taxon>
    </lineage>
</organism>
<accession>A0A8J4QWQ4</accession>
<reference evidence="2" key="1">
    <citation type="submission" date="2020-03" db="EMBL/GenBank/DDBJ databases">
        <title>Castanea mollissima Vanexum genome sequencing.</title>
        <authorList>
            <person name="Staton M."/>
        </authorList>
    </citation>
    <scope>NUCLEOTIDE SEQUENCE</scope>
    <source>
        <tissue evidence="2">Leaf</tissue>
    </source>
</reference>
<gene>
    <name evidence="2" type="ORF">CMV_022243</name>
</gene>
<evidence type="ECO:0000313" key="2">
    <source>
        <dbReference type="EMBL" id="KAF3952171.1"/>
    </source>
</evidence>
<evidence type="ECO:0000313" key="3">
    <source>
        <dbReference type="Proteomes" id="UP000737018"/>
    </source>
</evidence>
<dbReference type="EMBL" id="JRKL02004616">
    <property type="protein sequence ID" value="KAF3952171.1"/>
    <property type="molecule type" value="Genomic_DNA"/>
</dbReference>
<evidence type="ECO:0000256" key="1">
    <source>
        <dbReference type="SAM" id="MobiDB-lite"/>
    </source>
</evidence>
<dbReference type="OrthoDB" id="3797628at2759"/>
<dbReference type="Proteomes" id="UP000737018">
    <property type="component" value="Unassembled WGS sequence"/>
</dbReference>
<dbReference type="AlphaFoldDB" id="A0A8J4QWQ4"/>
<keyword evidence="3" id="KW-1185">Reference proteome</keyword>
<comment type="caution">
    <text evidence="2">The sequence shown here is derived from an EMBL/GenBank/DDBJ whole genome shotgun (WGS) entry which is preliminary data.</text>
</comment>
<sequence>MKSEDNQLRDTGGPLRVPVGGIFFSSSPSPTFGQSAASPFSFSVPSNQSVPKTSSLGGLTFAGSATPAFSSSPFSSSTSPSLFGSALLSTTTNKFGLKSSPSIFGSASSFFNSGPSQATNPAFGSYTQPSPLFQSSTPTIGQTGSTFGQTTALGQSTSSHFGQEICGASSTGLRDDKNSSQGINTVVDWVPSSWH</sequence>
<protein>
    <submittedName>
        <fullName evidence="2">Uncharacterized protein</fullName>
    </submittedName>
</protein>
<name>A0A8J4QWQ4_9ROSI</name>